<dbReference type="CDD" id="cd05120">
    <property type="entry name" value="APH_ChoK_like"/>
    <property type="match status" value="1"/>
</dbReference>
<dbReference type="InterPro" id="IPR051678">
    <property type="entry name" value="AGP_Transferase"/>
</dbReference>
<dbReference type="AlphaFoldDB" id="A0A5N7D993"/>
<proteinExistence type="predicted"/>
<dbReference type="GeneID" id="43674586"/>
<accession>A0A5N7D993</accession>
<gene>
    <name evidence="2" type="ORF">BDV37DRAFT_295465</name>
</gene>
<dbReference type="PANTHER" id="PTHR21310">
    <property type="entry name" value="AMINOGLYCOSIDE PHOSPHOTRANSFERASE-RELATED-RELATED"/>
    <property type="match status" value="1"/>
</dbReference>
<dbReference type="Pfam" id="PF01636">
    <property type="entry name" value="APH"/>
    <property type="match status" value="1"/>
</dbReference>
<keyword evidence="2" id="KW-0418">Kinase</keyword>
<evidence type="ECO:0000313" key="2">
    <source>
        <dbReference type="EMBL" id="KAE8402318.1"/>
    </source>
</evidence>
<dbReference type="Proteomes" id="UP000325579">
    <property type="component" value="Unassembled WGS sequence"/>
</dbReference>
<feature type="domain" description="Aminoglycoside phosphotransferase" evidence="1">
    <location>
        <begin position="60"/>
        <end position="252"/>
    </location>
</feature>
<keyword evidence="3" id="KW-1185">Reference proteome</keyword>
<dbReference type="SUPFAM" id="SSF56112">
    <property type="entry name" value="Protein kinase-like (PK-like)"/>
    <property type="match status" value="1"/>
</dbReference>
<dbReference type="InterPro" id="IPR002575">
    <property type="entry name" value="Aminoglycoside_PTrfase"/>
</dbReference>
<protein>
    <submittedName>
        <fullName evidence="2">Kinase-like domain-containing protein</fullName>
    </submittedName>
</protein>
<name>A0A5N7D993_9EURO</name>
<evidence type="ECO:0000259" key="1">
    <source>
        <dbReference type="Pfam" id="PF01636"/>
    </source>
</evidence>
<dbReference type="InterPro" id="IPR011009">
    <property type="entry name" value="Kinase-like_dom_sf"/>
</dbReference>
<reference evidence="2 3" key="1">
    <citation type="submission" date="2019-04" db="EMBL/GenBank/DDBJ databases">
        <authorList>
            <consortium name="DOE Joint Genome Institute"/>
            <person name="Mondo S."/>
            <person name="Kjaerbolling I."/>
            <person name="Vesth T."/>
            <person name="Frisvad J.C."/>
            <person name="Nybo J.L."/>
            <person name="Theobald S."/>
            <person name="Kildgaard S."/>
            <person name="Isbrandt T."/>
            <person name="Kuo A."/>
            <person name="Sato A."/>
            <person name="Lyhne E.K."/>
            <person name="Kogle M.E."/>
            <person name="Wiebenga A."/>
            <person name="Kun R.S."/>
            <person name="Lubbers R.J."/>
            <person name="Makela M.R."/>
            <person name="Barry K."/>
            <person name="Chovatia M."/>
            <person name="Clum A."/>
            <person name="Daum C."/>
            <person name="Haridas S."/>
            <person name="He G."/>
            <person name="LaButti K."/>
            <person name="Lipzen A."/>
            <person name="Riley R."/>
            <person name="Salamov A."/>
            <person name="Simmons B.A."/>
            <person name="Magnuson J.K."/>
            <person name="Henrissat B."/>
            <person name="Mortensen U.H."/>
            <person name="Larsen T.O."/>
            <person name="Devries R.P."/>
            <person name="Grigoriev I.V."/>
            <person name="Machida M."/>
            <person name="Baker S.E."/>
            <person name="Andersen M.R."/>
            <person name="Cantor M.N."/>
            <person name="Hua S.X."/>
        </authorList>
    </citation>
    <scope>NUCLEOTIDE SEQUENCE [LARGE SCALE GENOMIC DNA]</scope>
    <source>
        <strain evidence="2 3">CBS 119388</strain>
    </source>
</reference>
<dbReference type="Gene3D" id="3.90.1200.10">
    <property type="match status" value="1"/>
</dbReference>
<dbReference type="EMBL" id="ML736789">
    <property type="protein sequence ID" value="KAE8402318.1"/>
    <property type="molecule type" value="Genomic_DNA"/>
</dbReference>
<dbReference type="PANTHER" id="PTHR21310:SF55">
    <property type="entry name" value="AMINOGLYCOSIDE PHOSPHOTRANSFERASE DOMAIN-CONTAINING PROTEIN"/>
    <property type="match status" value="1"/>
</dbReference>
<dbReference type="OrthoDB" id="2906425at2759"/>
<sequence>MPATSQPTRPFLRWFWGFLHYYMRQFSRSYYSWVGIPYDNQIAQLPFVLILKWSDGTRIEEVLAMQIARRAGLPVPRVLCYGERLDTPHAPVSILMTRVPGEELGQVYETLNNEDKESISRELKGYLEVIRGWQNPWGGNRICSLLGTAVRSARIPNHYAGPFECEQEFNEYLIQPSWSGGFSSEMAFNDALVCTKLMRKLSHRIVFTHGDLKPHNILVNKGRLRGFLDWESTGWYHEYWDFTTALRFTREDFWWYTLVIELGGGKHLAELTSERALNSLTSASYYW</sequence>
<dbReference type="GO" id="GO:0016301">
    <property type="term" value="F:kinase activity"/>
    <property type="evidence" value="ECO:0007669"/>
    <property type="project" value="UniProtKB-KW"/>
</dbReference>
<organism evidence="2 3">
    <name type="scientific">Aspergillus pseudonomiae</name>
    <dbReference type="NCBI Taxonomy" id="1506151"/>
    <lineage>
        <taxon>Eukaryota</taxon>
        <taxon>Fungi</taxon>
        <taxon>Dikarya</taxon>
        <taxon>Ascomycota</taxon>
        <taxon>Pezizomycotina</taxon>
        <taxon>Eurotiomycetes</taxon>
        <taxon>Eurotiomycetidae</taxon>
        <taxon>Eurotiales</taxon>
        <taxon>Aspergillaceae</taxon>
        <taxon>Aspergillus</taxon>
        <taxon>Aspergillus subgen. Circumdati</taxon>
    </lineage>
</organism>
<dbReference type="RefSeq" id="XP_031939637.1">
    <property type="nucleotide sequence ID" value="XM_032089895.1"/>
</dbReference>
<keyword evidence="2" id="KW-0808">Transferase</keyword>
<evidence type="ECO:0000313" key="3">
    <source>
        <dbReference type="Proteomes" id="UP000325579"/>
    </source>
</evidence>